<dbReference type="CDD" id="cd06186">
    <property type="entry name" value="NOX_Duox_like_FAD_NADP"/>
    <property type="match status" value="1"/>
</dbReference>
<evidence type="ECO:0000256" key="18">
    <source>
        <dbReference type="ARBA" id="ARBA00047455"/>
    </source>
</evidence>
<reference evidence="24" key="2">
    <citation type="submission" date="2020-11" db="EMBL/GenBank/DDBJ databases">
        <authorList>
            <person name="McCartney M.A."/>
            <person name="Auch B."/>
            <person name="Kono T."/>
            <person name="Mallez S."/>
            <person name="Becker A."/>
            <person name="Gohl D.M."/>
            <person name="Silverstein K.A.T."/>
            <person name="Koren S."/>
            <person name="Bechman K.B."/>
            <person name="Herman A."/>
            <person name="Abrahante J.E."/>
            <person name="Garbe J."/>
        </authorList>
    </citation>
    <scope>NUCLEOTIDE SEQUENCE</scope>
    <source>
        <strain evidence="24">Duluth1</strain>
        <tissue evidence="24">Whole animal</tissue>
    </source>
</reference>
<dbReference type="PANTHER" id="PTHR11972:SF208">
    <property type="entry name" value="DUAL OXIDASE-LIKE PROTEIN"/>
    <property type="match status" value="1"/>
</dbReference>
<dbReference type="InterPro" id="IPR013121">
    <property type="entry name" value="Fe_red_NAD-bd_6"/>
</dbReference>
<feature type="non-terminal residue" evidence="24">
    <location>
        <position position="1550"/>
    </location>
</feature>
<evidence type="ECO:0000256" key="19">
    <source>
        <dbReference type="ARBA" id="ARBA00048762"/>
    </source>
</evidence>
<keyword evidence="5" id="KW-0285">Flavoprotein</keyword>
<keyword evidence="13 21" id="KW-1133">Transmembrane helix</keyword>
<dbReference type="InterPro" id="IPR002048">
    <property type="entry name" value="EF_hand_dom"/>
</dbReference>
<dbReference type="FunFam" id="3.40.50.80:FF:000020">
    <property type="entry name" value="Dual oxidase 1"/>
    <property type="match status" value="1"/>
</dbReference>
<dbReference type="InterPro" id="IPR013112">
    <property type="entry name" value="FAD-bd_8"/>
</dbReference>
<dbReference type="GO" id="GO:0016324">
    <property type="term" value="C:apical plasma membrane"/>
    <property type="evidence" value="ECO:0007669"/>
    <property type="project" value="UniProtKB-SubCell"/>
</dbReference>
<evidence type="ECO:0000256" key="9">
    <source>
        <dbReference type="ARBA" id="ARBA00022737"/>
    </source>
</evidence>
<evidence type="ECO:0000256" key="21">
    <source>
        <dbReference type="SAM" id="Phobius"/>
    </source>
</evidence>
<feature type="domain" description="EF-hand" evidence="22">
    <location>
        <begin position="839"/>
        <end position="874"/>
    </location>
</feature>
<dbReference type="Pfam" id="PF08022">
    <property type="entry name" value="FAD_binding_8"/>
    <property type="match status" value="1"/>
</dbReference>
<dbReference type="Pfam" id="PF08030">
    <property type="entry name" value="NAD_binding_6"/>
    <property type="match status" value="1"/>
</dbReference>
<feature type="transmembrane region" description="Helical" evidence="21">
    <location>
        <begin position="1182"/>
        <end position="1207"/>
    </location>
</feature>
<evidence type="ECO:0000313" key="25">
    <source>
        <dbReference type="Proteomes" id="UP000828390"/>
    </source>
</evidence>
<evidence type="ECO:0000256" key="13">
    <source>
        <dbReference type="ARBA" id="ARBA00022989"/>
    </source>
</evidence>
<dbReference type="CDD" id="cd09820">
    <property type="entry name" value="dual_peroxidase_like"/>
    <property type="match status" value="1"/>
</dbReference>
<feature type="transmembrane region" description="Helical" evidence="21">
    <location>
        <begin position="629"/>
        <end position="651"/>
    </location>
</feature>
<feature type="domain" description="EF-hand" evidence="22">
    <location>
        <begin position="875"/>
        <end position="910"/>
    </location>
</feature>
<dbReference type="GO" id="GO:0042744">
    <property type="term" value="P:hydrogen peroxide catabolic process"/>
    <property type="evidence" value="ECO:0007669"/>
    <property type="project" value="UniProtKB-KW"/>
</dbReference>
<dbReference type="SUPFAM" id="SSF47473">
    <property type="entry name" value="EF-hand"/>
    <property type="match status" value="1"/>
</dbReference>
<evidence type="ECO:0000259" key="23">
    <source>
        <dbReference type="PROSITE" id="PS51384"/>
    </source>
</evidence>
<dbReference type="InterPro" id="IPR017927">
    <property type="entry name" value="FAD-bd_FR_type"/>
</dbReference>
<dbReference type="GO" id="GO:0009886">
    <property type="term" value="P:post-embryonic animal morphogenesis"/>
    <property type="evidence" value="ECO:0007669"/>
    <property type="project" value="UniProtKB-ARBA"/>
</dbReference>
<evidence type="ECO:0000256" key="16">
    <source>
        <dbReference type="ARBA" id="ARBA00023180"/>
    </source>
</evidence>
<dbReference type="PROSITE" id="PS50222">
    <property type="entry name" value="EF_HAND_2"/>
    <property type="match status" value="2"/>
</dbReference>
<evidence type="ECO:0000256" key="14">
    <source>
        <dbReference type="ARBA" id="ARBA00023002"/>
    </source>
</evidence>
<dbReference type="GO" id="GO:0006979">
    <property type="term" value="P:response to oxidative stress"/>
    <property type="evidence" value="ECO:0007669"/>
    <property type="project" value="InterPro"/>
</dbReference>
<dbReference type="SUPFAM" id="SSF48113">
    <property type="entry name" value="Heme-dependent peroxidases"/>
    <property type="match status" value="1"/>
</dbReference>
<dbReference type="GO" id="GO:0020037">
    <property type="term" value="F:heme binding"/>
    <property type="evidence" value="ECO:0007669"/>
    <property type="project" value="InterPro"/>
</dbReference>
<evidence type="ECO:0000256" key="5">
    <source>
        <dbReference type="ARBA" id="ARBA00022630"/>
    </source>
</evidence>
<keyword evidence="15 21" id="KW-0472">Membrane</keyword>
<dbReference type="InterPro" id="IPR010255">
    <property type="entry name" value="Haem_peroxidase_sf"/>
</dbReference>
<evidence type="ECO:0000256" key="2">
    <source>
        <dbReference type="ARBA" id="ARBA00005644"/>
    </source>
</evidence>
<organism evidence="24 25">
    <name type="scientific">Dreissena polymorpha</name>
    <name type="common">Zebra mussel</name>
    <name type="synonym">Mytilus polymorpha</name>
    <dbReference type="NCBI Taxonomy" id="45954"/>
    <lineage>
        <taxon>Eukaryota</taxon>
        <taxon>Metazoa</taxon>
        <taxon>Spiralia</taxon>
        <taxon>Lophotrochozoa</taxon>
        <taxon>Mollusca</taxon>
        <taxon>Bivalvia</taxon>
        <taxon>Autobranchia</taxon>
        <taxon>Heteroconchia</taxon>
        <taxon>Euheterodonta</taxon>
        <taxon>Imparidentia</taxon>
        <taxon>Neoheterodontei</taxon>
        <taxon>Myida</taxon>
        <taxon>Dreissenoidea</taxon>
        <taxon>Dreissenidae</taxon>
        <taxon>Dreissena</taxon>
    </lineage>
</organism>
<sequence>ARGGNEEFELHPQDGWFNNLIHPDWGAIDGQLLRKSPVAYSDGVYMPSGQDRPNPFEISRAGHKGPPGLGSLRNRTAFLVFFGQQVVEEILDAQTPGCPREFFNIPVKSSVTPQFDPENKGNVEMPVFRSRYDQRTGLSPNNPRQQLNEITPYIDGTLMYGPGKAWTDAIRELSETHKGRLKGLDPSVPVKDSFPALNDLLLPFANPPPPREHNMKPVKRFWMIGNPRGNENPFLLAFGILWFRYHNHVADEISKKYPALNDEQVFNLARKKVIATHQNIVLYEWLPMWLQVNSSMVLSQVVPPYSGYNPNIHPGIAQEFQSAAFRFGHTLVTPGTWIRKANDPTCTFEKLNIEMGGGTSGQAHALRLCNAFWNPQEFLDGKKASIDNLLSGLAVTLAEREDHIVVPDLREHLFGPLEFSRRDLIAINIQRARDHGLPDYNSVREAYGLERRKSWEDINTYNISEKDPQYNDTENMYPNGMYMSGPIANLKKLYGNTSAPDNLDLFSGGLLETTPDGLGELFRTIIRDQFTRIRDGDRFWFENENNGLFNRSEIEEIRNISIRDVVLLVTNIKSEHFNKNPFIFQTGDPCPQPQQLRADTYDTLKNSGIAVIEQCTGVKHYDYFSGSEYSFALSYLALGLCIPGTVGMMILMAKHKQRSMAEQRRKEAPKRKSMEPNVYIASEWMDPQEGERNVKVKFDIERKKIHVTDRGRRPLRMIDLRYGNKKVHFRVCEPSNFISVRVPDEIDLVLRFATGEFLTEFIQKLEEFLRTLKLEHDRQDLTEPLIMKNAYTKAMRKKTLDKFLRAVCLEAFKTGTDIADIRKIQLTRTEFAEALGLTPNSLFVRNMFLMVDKDKNGLVSFHEFMTMFNILAKGNAGEKAEMFFNMFDLKRRGYLSHDQLSNMIKSMLDLSDTGLDDGDFKVLVDSLYQKAGLQPSKNITIVEFKKIFASGEYEHTLEQATLQLIGAKQQWHGKGLGVEQSFSIRRKTFIEAFSKSAASDGGAPRLQRQTSHLRVKVKKSRPPPTGFWNHWNSFTKYVENYRRQIFWVSLYILITVGIFAERAFYYSFEREHFGLRRLAGYGVSVTRGAASGMMWTFSCLLLTMSRNTITFLRETFLHRFIPFDSFHAFHKLIAYMALIFTVMHVFGHGINLYHISTWASGDLNCVFGEYFRATDKLASFHYWAWTTITGLTGIALTLIVIVMYVFATPYARRNLFSAFWTTHLLYICLYGFMLIHGSGRLVQAPLTQNFLYGPLFVYVVDKLISISRKKVEIAVKKAELLPSDVLGLTFKRPSNFEYKSGQWVRIACQELGTSEYHPFTLTSAPNEEHLSLHIRAVGPWTMNMRKTYDANTRDDKPFPKLYLDGPFGEGHQDWYRYKVSVLVGGGIGVTPFASILKDIVFKSRTSAVRFPCEKVYFLWVTRTQKQFEWLTDIIREVENNDPNNLVNVHIFITQFQQKFDLRTTMLYLCERHFQKVCGKSLFTGLKATTHFGRPEFEAIFKSIHHEHPKVQQVGVFSCGPPPMTLNVEHACAAMNTYTDFPSYIHHFENF</sequence>
<dbReference type="InterPro" id="IPR037120">
    <property type="entry name" value="Haem_peroxidase_sf_animal"/>
</dbReference>
<dbReference type="InterPro" id="IPR039261">
    <property type="entry name" value="FNR_nucleotide-bd"/>
</dbReference>
<keyword evidence="10" id="KW-0274">FAD</keyword>
<dbReference type="InterPro" id="IPR050369">
    <property type="entry name" value="RBOH/FRE"/>
</dbReference>
<accession>A0A9D4QNJ3</accession>
<evidence type="ECO:0000256" key="3">
    <source>
        <dbReference type="ARBA" id="ARBA00012698"/>
    </source>
</evidence>
<dbReference type="Gene3D" id="1.10.640.10">
    <property type="entry name" value="Haem peroxidase domain superfamily, animal type"/>
    <property type="match status" value="1"/>
</dbReference>
<keyword evidence="4" id="KW-0575">Peroxidase</keyword>
<keyword evidence="9" id="KW-0677">Repeat</keyword>
<dbReference type="Gene3D" id="1.10.238.10">
    <property type="entry name" value="EF-hand"/>
    <property type="match status" value="1"/>
</dbReference>
<dbReference type="InterPro" id="IPR013130">
    <property type="entry name" value="Fe3_Rdtase_TM_dom"/>
</dbReference>
<dbReference type="GO" id="GO:0042742">
    <property type="term" value="P:defense response to bacterium"/>
    <property type="evidence" value="ECO:0007669"/>
    <property type="project" value="UniProtKB-ARBA"/>
</dbReference>
<keyword evidence="25" id="KW-1185">Reference proteome</keyword>
<dbReference type="EC" id="1.6.3.1" evidence="3"/>
<dbReference type="SMART" id="SM00054">
    <property type="entry name" value="EFh"/>
    <property type="match status" value="2"/>
</dbReference>
<evidence type="ECO:0000256" key="11">
    <source>
        <dbReference type="ARBA" id="ARBA00022837"/>
    </source>
</evidence>
<feature type="transmembrane region" description="Helical" evidence="21">
    <location>
        <begin position="1088"/>
        <end position="1112"/>
    </location>
</feature>
<keyword evidence="6 21" id="KW-0812">Transmembrane</keyword>
<dbReference type="InterPro" id="IPR018247">
    <property type="entry name" value="EF_Hand_1_Ca_BS"/>
</dbReference>
<dbReference type="SFLD" id="SFLDG01168">
    <property type="entry name" value="Ferric_reductase_subgroup_(FRE"/>
    <property type="match status" value="1"/>
</dbReference>
<keyword evidence="17" id="KW-0376">Hydrogen peroxide</keyword>
<evidence type="ECO:0000256" key="20">
    <source>
        <dbReference type="PIRSR" id="PIRSR619791-2"/>
    </source>
</evidence>
<feature type="binding site" description="axial binding residue" evidence="20">
    <location>
        <position position="329"/>
    </location>
    <ligand>
        <name>heme b</name>
        <dbReference type="ChEBI" id="CHEBI:60344"/>
    </ligand>
    <ligandPart>
        <name>Fe</name>
        <dbReference type="ChEBI" id="CHEBI:18248"/>
    </ligandPart>
</feature>
<dbReference type="GO" id="GO:0043020">
    <property type="term" value="C:NADPH oxidase complex"/>
    <property type="evidence" value="ECO:0007669"/>
    <property type="project" value="TreeGrafter"/>
</dbReference>
<dbReference type="GO" id="GO:0004601">
    <property type="term" value="F:peroxidase activity"/>
    <property type="evidence" value="ECO:0007669"/>
    <property type="project" value="UniProtKB-KW"/>
</dbReference>
<reference evidence="24" key="1">
    <citation type="journal article" date="2019" name="bioRxiv">
        <title>The Genome of the Zebra Mussel, Dreissena polymorpha: A Resource for Invasive Species Research.</title>
        <authorList>
            <person name="McCartney M.A."/>
            <person name="Auch B."/>
            <person name="Kono T."/>
            <person name="Mallez S."/>
            <person name="Zhang Y."/>
            <person name="Obille A."/>
            <person name="Becker A."/>
            <person name="Abrahante J.E."/>
            <person name="Garbe J."/>
            <person name="Badalamenti J.P."/>
            <person name="Herman A."/>
            <person name="Mangelson H."/>
            <person name="Liachko I."/>
            <person name="Sullivan S."/>
            <person name="Sone E.D."/>
            <person name="Koren S."/>
            <person name="Silverstein K.A.T."/>
            <person name="Beckman K.B."/>
            <person name="Gohl D.M."/>
        </authorList>
    </citation>
    <scope>NUCLEOTIDE SEQUENCE</scope>
    <source>
        <strain evidence="24">Duluth1</strain>
        <tissue evidence="24">Whole animal</tissue>
    </source>
</reference>
<evidence type="ECO:0000256" key="1">
    <source>
        <dbReference type="ARBA" id="ARBA00004424"/>
    </source>
</evidence>
<evidence type="ECO:0000256" key="4">
    <source>
        <dbReference type="ARBA" id="ARBA00022559"/>
    </source>
</evidence>
<proteinExistence type="inferred from homology"/>
<dbReference type="InterPro" id="IPR011992">
    <property type="entry name" value="EF-hand-dom_pair"/>
</dbReference>
<evidence type="ECO:0000256" key="17">
    <source>
        <dbReference type="ARBA" id="ARBA00023324"/>
    </source>
</evidence>
<dbReference type="Proteomes" id="UP000828390">
    <property type="component" value="Unassembled WGS sequence"/>
</dbReference>
<dbReference type="InterPro" id="IPR017938">
    <property type="entry name" value="Riboflavin_synthase-like_b-brl"/>
</dbReference>
<dbReference type="PANTHER" id="PTHR11972">
    <property type="entry name" value="NADPH OXIDASE"/>
    <property type="match status" value="1"/>
</dbReference>
<evidence type="ECO:0000256" key="7">
    <source>
        <dbReference type="ARBA" id="ARBA00022723"/>
    </source>
</evidence>
<dbReference type="SFLD" id="SFLDG01169">
    <property type="entry name" value="NADPH_oxidase_subgroup_(NOX)"/>
    <property type="match status" value="1"/>
</dbReference>
<feature type="transmembrane region" description="Helical" evidence="21">
    <location>
        <begin position="1214"/>
        <end position="1235"/>
    </location>
</feature>
<dbReference type="InterPro" id="IPR019791">
    <property type="entry name" value="Haem_peroxidase_animal"/>
</dbReference>
<keyword evidence="16" id="KW-0325">Glycoprotein</keyword>
<dbReference type="SUPFAM" id="SSF52343">
    <property type="entry name" value="Ferredoxin reductase-like, C-terminal NADP-linked domain"/>
    <property type="match status" value="1"/>
</dbReference>
<evidence type="ECO:0000313" key="24">
    <source>
        <dbReference type="EMBL" id="KAH3836687.1"/>
    </source>
</evidence>
<dbReference type="GO" id="GO:0005509">
    <property type="term" value="F:calcium ion binding"/>
    <property type="evidence" value="ECO:0007669"/>
    <property type="project" value="InterPro"/>
</dbReference>
<evidence type="ECO:0000256" key="6">
    <source>
        <dbReference type="ARBA" id="ARBA00022692"/>
    </source>
</evidence>
<dbReference type="PROSITE" id="PS00018">
    <property type="entry name" value="EF_HAND_1"/>
    <property type="match status" value="1"/>
</dbReference>
<keyword evidence="8" id="KW-0732">Signal</keyword>
<dbReference type="GO" id="GO:0042303">
    <property type="term" value="P:molting cycle"/>
    <property type="evidence" value="ECO:0007669"/>
    <property type="project" value="UniProtKB-ARBA"/>
</dbReference>
<keyword evidence="11" id="KW-0106">Calcium</keyword>
<comment type="catalytic activity">
    <reaction evidence="18">
        <text>NADH + O2 + H(+) = H2O2 + NAD(+)</text>
        <dbReference type="Rhea" id="RHEA:11264"/>
        <dbReference type="ChEBI" id="CHEBI:15378"/>
        <dbReference type="ChEBI" id="CHEBI:15379"/>
        <dbReference type="ChEBI" id="CHEBI:16240"/>
        <dbReference type="ChEBI" id="CHEBI:57540"/>
        <dbReference type="ChEBI" id="CHEBI:57945"/>
        <dbReference type="EC" id="1.6.3.1"/>
    </reaction>
</comment>
<dbReference type="Gene3D" id="3.40.50.80">
    <property type="entry name" value="Nucleotide-binding domain of ferredoxin-NADP reductase (FNR) module"/>
    <property type="match status" value="1"/>
</dbReference>
<dbReference type="GO" id="GO:0042554">
    <property type="term" value="P:superoxide anion generation"/>
    <property type="evidence" value="ECO:0007669"/>
    <property type="project" value="TreeGrafter"/>
</dbReference>
<keyword evidence="20" id="KW-0349">Heme</keyword>
<comment type="caution">
    <text evidence="24">The sequence shown here is derived from an EMBL/GenBank/DDBJ whole genome shotgun (WGS) entry which is preliminary data.</text>
</comment>
<evidence type="ECO:0000259" key="22">
    <source>
        <dbReference type="PROSITE" id="PS50222"/>
    </source>
</evidence>
<dbReference type="InterPro" id="IPR034821">
    <property type="entry name" value="DUOX_peroxidase"/>
</dbReference>
<keyword evidence="12" id="KW-0521">NADP</keyword>
<dbReference type="PROSITE" id="PS51384">
    <property type="entry name" value="FAD_FR"/>
    <property type="match status" value="1"/>
</dbReference>
<dbReference type="EMBL" id="JAIWYP010000004">
    <property type="protein sequence ID" value="KAH3836687.1"/>
    <property type="molecule type" value="Genomic_DNA"/>
</dbReference>
<keyword evidence="14" id="KW-0560">Oxidoreductase</keyword>
<dbReference type="GO" id="GO:0016174">
    <property type="term" value="F:NAD(P)H oxidase H2O2-forming activity"/>
    <property type="evidence" value="ECO:0007669"/>
    <property type="project" value="UniProtKB-EC"/>
</dbReference>
<dbReference type="PROSITE" id="PS50292">
    <property type="entry name" value="PEROXIDASE_3"/>
    <property type="match status" value="1"/>
</dbReference>
<name>A0A9D4QNJ3_DREPO</name>
<dbReference type="Gene3D" id="2.40.30.10">
    <property type="entry name" value="Translation factors"/>
    <property type="match status" value="1"/>
</dbReference>
<dbReference type="FunFam" id="2.40.30.10:FF:000059">
    <property type="entry name" value="dual oxidase isoform X1"/>
    <property type="match status" value="1"/>
</dbReference>
<comment type="subcellular location">
    <subcellularLocation>
        <location evidence="1">Apical cell membrane</location>
        <topology evidence="1">Multi-pass membrane protein</topology>
    </subcellularLocation>
</comment>
<feature type="transmembrane region" description="Helical" evidence="21">
    <location>
        <begin position="1132"/>
        <end position="1153"/>
    </location>
</feature>
<dbReference type="SUPFAM" id="SSF63380">
    <property type="entry name" value="Riboflavin synthase domain-like"/>
    <property type="match status" value="1"/>
</dbReference>
<evidence type="ECO:0000256" key="15">
    <source>
        <dbReference type="ARBA" id="ARBA00023136"/>
    </source>
</evidence>
<gene>
    <name evidence="24" type="ORF">DPMN_110059</name>
</gene>
<evidence type="ECO:0000256" key="12">
    <source>
        <dbReference type="ARBA" id="ARBA00022857"/>
    </source>
</evidence>
<dbReference type="GO" id="GO:0016175">
    <property type="term" value="F:superoxide-generating NAD(P)H oxidase activity"/>
    <property type="evidence" value="ECO:0007669"/>
    <property type="project" value="UniProtKB-ARBA"/>
</dbReference>
<protein>
    <recommendedName>
        <fullName evidence="3">NAD(P)H oxidase (H2O2-forming)</fullName>
        <ecNumber evidence="3">1.6.3.1</ecNumber>
    </recommendedName>
</protein>
<feature type="domain" description="FAD-binding FR-type" evidence="23">
    <location>
        <begin position="1268"/>
        <end position="1373"/>
    </location>
</feature>
<evidence type="ECO:0000256" key="8">
    <source>
        <dbReference type="ARBA" id="ARBA00022729"/>
    </source>
</evidence>
<keyword evidence="20" id="KW-0408">Iron</keyword>
<dbReference type="SFLD" id="SFLDS00052">
    <property type="entry name" value="Ferric_Reductase_Domain"/>
    <property type="match status" value="1"/>
</dbReference>
<keyword evidence="7 20" id="KW-0479">Metal-binding</keyword>
<dbReference type="PRINTS" id="PR00457">
    <property type="entry name" value="ANPEROXIDASE"/>
</dbReference>
<dbReference type="Pfam" id="PF03098">
    <property type="entry name" value="An_peroxidase"/>
    <property type="match status" value="1"/>
</dbReference>
<dbReference type="CDD" id="cd00051">
    <property type="entry name" value="EFh"/>
    <property type="match status" value="1"/>
</dbReference>
<comment type="similarity">
    <text evidence="2">In the N-terminal section; belongs to the peroxidase family.</text>
</comment>
<dbReference type="Pfam" id="PF01794">
    <property type="entry name" value="Ferric_reduct"/>
    <property type="match status" value="1"/>
</dbReference>
<evidence type="ECO:0000256" key="10">
    <source>
        <dbReference type="ARBA" id="ARBA00022827"/>
    </source>
</evidence>
<comment type="catalytic activity">
    <reaction evidence="19">
        <text>NADPH + O2 + H(+) = H2O2 + NADP(+)</text>
        <dbReference type="Rhea" id="RHEA:11260"/>
        <dbReference type="ChEBI" id="CHEBI:15378"/>
        <dbReference type="ChEBI" id="CHEBI:15379"/>
        <dbReference type="ChEBI" id="CHEBI:16240"/>
        <dbReference type="ChEBI" id="CHEBI:57783"/>
        <dbReference type="ChEBI" id="CHEBI:58349"/>
        <dbReference type="EC" id="1.6.3.1"/>
    </reaction>
</comment>
<feature type="transmembrane region" description="Helical" evidence="21">
    <location>
        <begin position="1045"/>
        <end position="1068"/>
    </location>
</feature>